<reference evidence="2 3" key="1">
    <citation type="journal article" date="2018" name="Sci. Rep.">
        <title>Genomic signatures of local adaptation to the degree of environmental predictability in rotifers.</title>
        <authorList>
            <person name="Franch-Gras L."/>
            <person name="Hahn C."/>
            <person name="Garcia-Roger E.M."/>
            <person name="Carmona M.J."/>
            <person name="Serra M."/>
            <person name="Gomez A."/>
        </authorList>
    </citation>
    <scope>NUCLEOTIDE SEQUENCE [LARGE SCALE GENOMIC DNA]</scope>
    <source>
        <strain evidence="2">HYR1</strain>
    </source>
</reference>
<dbReference type="AlphaFoldDB" id="A0A3M7PZX3"/>
<gene>
    <name evidence="2" type="ORF">BpHYR1_015582</name>
</gene>
<evidence type="ECO:0000256" key="1">
    <source>
        <dbReference type="SAM" id="MobiDB-lite"/>
    </source>
</evidence>
<sequence>MVDESKFHLKEQVEKTKSEFKQPLPTQNGTKANSTRQKNIQCRSKKRLVKLMIKVEVKSRFRQKKFRRCVITYSYNINSLFYNFGECSHRVKLCICLKHRDRYIQKHAYFTLGEHNGHSFDLEFFFVCENQFFGSNIS</sequence>
<comment type="caution">
    <text evidence="2">The sequence shown here is derived from an EMBL/GenBank/DDBJ whole genome shotgun (WGS) entry which is preliminary data.</text>
</comment>
<evidence type="ECO:0000313" key="2">
    <source>
        <dbReference type="EMBL" id="RNA04514.1"/>
    </source>
</evidence>
<evidence type="ECO:0000313" key="3">
    <source>
        <dbReference type="Proteomes" id="UP000276133"/>
    </source>
</evidence>
<dbReference type="Proteomes" id="UP000276133">
    <property type="component" value="Unassembled WGS sequence"/>
</dbReference>
<accession>A0A3M7PZX3</accession>
<organism evidence="2 3">
    <name type="scientific">Brachionus plicatilis</name>
    <name type="common">Marine rotifer</name>
    <name type="synonym">Brachionus muelleri</name>
    <dbReference type="NCBI Taxonomy" id="10195"/>
    <lineage>
        <taxon>Eukaryota</taxon>
        <taxon>Metazoa</taxon>
        <taxon>Spiralia</taxon>
        <taxon>Gnathifera</taxon>
        <taxon>Rotifera</taxon>
        <taxon>Eurotatoria</taxon>
        <taxon>Monogononta</taxon>
        <taxon>Pseudotrocha</taxon>
        <taxon>Ploima</taxon>
        <taxon>Brachionidae</taxon>
        <taxon>Brachionus</taxon>
    </lineage>
</organism>
<keyword evidence="3" id="KW-1185">Reference proteome</keyword>
<dbReference type="EMBL" id="REGN01008077">
    <property type="protein sequence ID" value="RNA04514.1"/>
    <property type="molecule type" value="Genomic_DNA"/>
</dbReference>
<name>A0A3M7PZX3_BRAPC</name>
<feature type="region of interest" description="Disordered" evidence="1">
    <location>
        <begin position="13"/>
        <end position="40"/>
    </location>
</feature>
<proteinExistence type="predicted"/>
<feature type="compositionally biased region" description="Polar residues" evidence="1">
    <location>
        <begin position="24"/>
        <end position="40"/>
    </location>
</feature>
<protein>
    <submittedName>
        <fullName evidence="2">Uncharacterized protein</fullName>
    </submittedName>
</protein>